<keyword evidence="2" id="KW-0378">Hydrolase</keyword>
<accession>A0A1I0H189</accession>
<dbReference type="PANTHER" id="PTHR10587">
    <property type="entry name" value="GLYCOSYL TRANSFERASE-RELATED"/>
    <property type="match status" value="1"/>
</dbReference>
<protein>
    <submittedName>
        <fullName evidence="5">Peptidoglycan/xylan/chitin deacetylase, PgdA/CDA1 family</fullName>
    </submittedName>
</protein>
<keyword evidence="3" id="KW-1133">Transmembrane helix</keyword>
<dbReference type="GO" id="GO:0005975">
    <property type="term" value="P:carbohydrate metabolic process"/>
    <property type="evidence" value="ECO:0007669"/>
    <property type="project" value="InterPro"/>
</dbReference>
<dbReference type="OrthoDB" id="9812065at2"/>
<feature type="transmembrane region" description="Helical" evidence="3">
    <location>
        <begin position="17"/>
        <end position="38"/>
    </location>
</feature>
<proteinExistence type="predicted"/>
<name>A0A1I0H189_9FIRM</name>
<gene>
    <name evidence="5" type="ORF">SAMN04489758_13826</name>
</gene>
<dbReference type="InterPro" id="IPR050248">
    <property type="entry name" value="Polysacc_deacetylase_ArnD"/>
</dbReference>
<keyword evidence="3" id="KW-0812">Transmembrane</keyword>
<dbReference type="GO" id="GO:0016810">
    <property type="term" value="F:hydrolase activity, acting on carbon-nitrogen (but not peptide) bonds"/>
    <property type="evidence" value="ECO:0007669"/>
    <property type="project" value="InterPro"/>
</dbReference>
<dbReference type="AlphaFoldDB" id="A0A1I0H189"/>
<dbReference type="PROSITE" id="PS51677">
    <property type="entry name" value="NODB"/>
    <property type="match status" value="1"/>
</dbReference>
<dbReference type="GO" id="GO:0016020">
    <property type="term" value="C:membrane"/>
    <property type="evidence" value="ECO:0007669"/>
    <property type="project" value="TreeGrafter"/>
</dbReference>
<evidence type="ECO:0000259" key="4">
    <source>
        <dbReference type="PROSITE" id="PS51677"/>
    </source>
</evidence>
<evidence type="ECO:0000313" key="5">
    <source>
        <dbReference type="EMBL" id="SET76431.1"/>
    </source>
</evidence>
<evidence type="ECO:0000256" key="3">
    <source>
        <dbReference type="SAM" id="Phobius"/>
    </source>
</evidence>
<dbReference type="GO" id="GO:0046872">
    <property type="term" value="F:metal ion binding"/>
    <property type="evidence" value="ECO:0007669"/>
    <property type="project" value="UniProtKB-KW"/>
</dbReference>
<evidence type="ECO:0000313" key="6">
    <source>
        <dbReference type="Proteomes" id="UP000198558"/>
    </source>
</evidence>
<keyword evidence="3" id="KW-0472">Membrane</keyword>
<dbReference type="PANTHER" id="PTHR10587:SF133">
    <property type="entry name" value="CHITIN DEACETYLASE 1-RELATED"/>
    <property type="match status" value="1"/>
</dbReference>
<organism evidence="5 6">
    <name type="scientific">Thomasclavelia cocleata</name>
    <dbReference type="NCBI Taxonomy" id="69824"/>
    <lineage>
        <taxon>Bacteria</taxon>
        <taxon>Bacillati</taxon>
        <taxon>Bacillota</taxon>
        <taxon>Erysipelotrichia</taxon>
        <taxon>Erysipelotrichales</taxon>
        <taxon>Coprobacillaceae</taxon>
        <taxon>Thomasclavelia</taxon>
    </lineage>
</organism>
<feature type="domain" description="NodB homology" evidence="4">
    <location>
        <begin position="245"/>
        <end position="422"/>
    </location>
</feature>
<keyword evidence="6" id="KW-1185">Reference proteome</keyword>
<dbReference type="InterPro" id="IPR011330">
    <property type="entry name" value="Glyco_hydro/deAcase_b/a-brl"/>
</dbReference>
<keyword evidence="1" id="KW-0479">Metal-binding</keyword>
<reference evidence="6" key="1">
    <citation type="submission" date="2016-10" db="EMBL/GenBank/DDBJ databases">
        <authorList>
            <person name="Varghese N."/>
            <person name="Submissions S."/>
        </authorList>
    </citation>
    <scope>NUCLEOTIDE SEQUENCE [LARGE SCALE GENOMIC DNA]</scope>
    <source>
        <strain evidence="6">DSM 1551</strain>
    </source>
</reference>
<dbReference type="Pfam" id="PF01522">
    <property type="entry name" value="Polysacc_deac_1"/>
    <property type="match status" value="1"/>
</dbReference>
<dbReference type="RefSeq" id="WP_092355948.1">
    <property type="nucleotide sequence ID" value="NZ_CANTIP010000002.1"/>
</dbReference>
<evidence type="ECO:0000256" key="2">
    <source>
        <dbReference type="ARBA" id="ARBA00022801"/>
    </source>
</evidence>
<evidence type="ECO:0000256" key="1">
    <source>
        <dbReference type="ARBA" id="ARBA00022723"/>
    </source>
</evidence>
<dbReference type="Gene3D" id="3.20.20.370">
    <property type="entry name" value="Glycoside hydrolase/deacetylase"/>
    <property type="match status" value="1"/>
</dbReference>
<dbReference type="CDD" id="cd10954">
    <property type="entry name" value="CE4_CtAXE_like"/>
    <property type="match status" value="1"/>
</dbReference>
<sequence>MKYEYTIKNDKFNRKKIFYIVIIMIVFAIIIGGLFWFINKDNIYDKYNVYDKKNKDIGTIEHYKDETENIYISLYYPKTESEDFNKIINQYYKNYIKEQKVSEKSKDILYMDYSIDEVYDQFINLKLKIEKFNEDEKLISSTNKIFSYDLKNNTLLTVDDCLRNLYKTSLAGINGIDKINYDNSNIRIEKSKLVIYTDENLKEKVEINYADNKDLIKLANKNIPSNAPIDVAKPTAQPKIDPNKKIVAITLDDGPHKTNTLRTIELFEKYNGRATFLMLGKNVKLYPDIVKTVYEHGFEIGSHSWDHPDLRKLDVDGVNKQIVDTQNEIFSITGFEPKIIRPPYGATNDMSKEVIANNGLKIALWNLDTEDWKLKDANKIKDAIVDNAFNGAVILIHDIHTFTIDGLEMALAELDKRGYQFVTLDTLSQYFELKNVLR</sequence>
<dbReference type="EMBL" id="FOIN01000038">
    <property type="protein sequence ID" value="SET76431.1"/>
    <property type="molecule type" value="Genomic_DNA"/>
</dbReference>
<dbReference type="GeneID" id="78289236"/>
<dbReference type="Proteomes" id="UP000198558">
    <property type="component" value="Unassembled WGS sequence"/>
</dbReference>
<dbReference type="InterPro" id="IPR002509">
    <property type="entry name" value="NODB_dom"/>
</dbReference>
<dbReference type="SUPFAM" id="SSF88713">
    <property type="entry name" value="Glycoside hydrolase/deacetylase"/>
    <property type="match status" value="1"/>
</dbReference>